<evidence type="ECO:0000256" key="5">
    <source>
        <dbReference type="ARBA" id="ARBA00022793"/>
    </source>
</evidence>
<dbReference type="Pfam" id="PF02775">
    <property type="entry name" value="TPP_enzyme_C"/>
    <property type="match status" value="1"/>
</dbReference>
<dbReference type="Pfam" id="PF00205">
    <property type="entry name" value="TPP_enzyme_M"/>
    <property type="match status" value="1"/>
</dbReference>
<dbReference type="PANTHER" id="PTHR43452">
    <property type="entry name" value="PYRUVATE DECARBOXYLASE"/>
    <property type="match status" value="1"/>
</dbReference>
<dbReference type="InterPro" id="IPR012110">
    <property type="entry name" value="PDC/IPDC-like"/>
</dbReference>
<sequence>MYHEMIKHISADTTVLTDLSTAVADIDRCLNSMLYHSRPVYIGVPVDMSHRLVSASGLKTPLRTTLPPNDSKAEADVVDQIVQKLGQSSYPVIIVDGNAVRNGCIGESDKLATITGLPYFTTCMGKGGPNEDLPNFGGVYQGAGSTPAIKKAVERADFVLWLGSFRTDFNSGEFTDNVAPAAIIDVQRFFTKVSVHGGLRDEETKHEAGIKGVLSALNRRLGQNQSTIKAPKVDWNPYPTDQFEVKDELTQDYLWDALRDLFRPGDVVVTETGTSAFGAAATKLPAGCLMYNQTIFGSIGYAGGSAVGAFQAAKEAGRLKRGILITGEGSLQLTPMCFADMLKLDHKPIVFVLNNNGYTVERLIHGKHASYNTLPVWDYDALRKVFGPTHPSRYHGPIKTRAQFDSLLKDKQFQSSDVFQLVELVLGELDAPLSIRLVTSAIEEFNQKHAAGASMAG</sequence>
<comment type="similarity">
    <text evidence="2">Belongs to the TPP enzyme family.</text>
</comment>
<evidence type="ECO:0000313" key="12">
    <source>
        <dbReference type="Proteomes" id="UP001305779"/>
    </source>
</evidence>
<keyword evidence="5" id="KW-0210">Decarboxylase</keyword>
<dbReference type="SUPFAM" id="SSF52467">
    <property type="entry name" value="DHS-like NAD/FAD-binding domain"/>
    <property type="match status" value="1"/>
</dbReference>
<protein>
    <recommendedName>
        <fullName evidence="3">Pyruvate decarboxylase</fullName>
    </recommendedName>
</protein>
<evidence type="ECO:0000256" key="7">
    <source>
        <dbReference type="ARBA" id="ARBA00023052"/>
    </source>
</evidence>
<evidence type="ECO:0000256" key="6">
    <source>
        <dbReference type="ARBA" id="ARBA00022842"/>
    </source>
</evidence>
<dbReference type="PANTHER" id="PTHR43452:SF30">
    <property type="entry name" value="PYRUVATE DECARBOXYLASE ISOZYME 1-RELATED"/>
    <property type="match status" value="1"/>
</dbReference>
<dbReference type="InterPro" id="IPR047214">
    <property type="entry name" value="TPP_PDC_IPDC"/>
</dbReference>
<gene>
    <name evidence="11" type="ORF">PRZ48_005562</name>
</gene>
<evidence type="ECO:0000256" key="3">
    <source>
        <dbReference type="ARBA" id="ARBA00014422"/>
    </source>
</evidence>
<organism evidence="11 12">
    <name type="scientific">Zasmidium cellare</name>
    <name type="common">Wine cellar mold</name>
    <name type="synonym">Racodium cellare</name>
    <dbReference type="NCBI Taxonomy" id="395010"/>
    <lineage>
        <taxon>Eukaryota</taxon>
        <taxon>Fungi</taxon>
        <taxon>Dikarya</taxon>
        <taxon>Ascomycota</taxon>
        <taxon>Pezizomycotina</taxon>
        <taxon>Dothideomycetes</taxon>
        <taxon>Dothideomycetidae</taxon>
        <taxon>Mycosphaerellales</taxon>
        <taxon>Mycosphaerellaceae</taxon>
        <taxon>Zasmidium</taxon>
    </lineage>
</organism>
<comment type="cofactor">
    <cofactor evidence="1">
        <name>thiamine diphosphate</name>
        <dbReference type="ChEBI" id="CHEBI:58937"/>
    </cofactor>
</comment>
<keyword evidence="12" id="KW-1185">Reference proteome</keyword>
<dbReference type="Gene3D" id="3.40.50.1220">
    <property type="entry name" value="TPP-binding domain"/>
    <property type="match status" value="1"/>
</dbReference>
<evidence type="ECO:0000256" key="1">
    <source>
        <dbReference type="ARBA" id="ARBA00001964"/>
    </source>
</evidence>
<evidence type="ECO:0000259" key="10">
    <source>
        <dbReference type="Pfam" id="PF02775"/>
    </source>
</evidence>
<dbReference type="SUPFAM" id="SSF52518">
    <property type="entry name" value="Thiamin diphosphate-binding fold (THDP-binding)"/>
    <property type="match status" value="1"/>
</dbReference>
<comment type="caution">
    <text evidence="11">The sequence shown here is derived from an EMBL/GenBank/DDBJ whole genome shotgun (WGS) entry which is preliminary data.</text>
</comment>
<keyword evidence="8" id="KW-0456">Lyase</keyword>
<dbReference type="Proteomes" id="UP001305779">
    <property type="component" value="Unassembled WGS sequence"/>
</dbReference>
<dbReference type="InterPro" id="IPR029035">
    <property type="entry name" value="DHS-like_NAD/FAD-binding_dom"/>
</dbReference>
<dbReference type="Gene3D" id="3.40.50.970">
    <property type="match status" value="2"/>
</dbReference>
<proteinExistence type="inferred from homology"/>
<evidence type="ECO:0000256" key="2">
    <source>
        <dbReference type="ARBA" id="ARBA00007812"/>
    </source>
</evidence>
<dbReference type="InterPro" id="IPR011766">
    <property type="entry name" value="TPP_enzyme_TPP-bd"/>
</dbReference>
<reference evidence="11 12" key="1">
    <citation type="journal article" date="2023" name="G3 (Bethesda)">
        <title>A chromosome-level genome assembly of Zasmidium syzygii isolated from banana leaves.</title>
        <authorList>
            <person name="van Westerhoven A.C."/>
            <person name="Mehrabi R."/>
            <person name="Talebi R."/>
            <person name="Steentjes M.B.F."/>
            <person name="Corcolon B."/>
            <person name="Chong P.A."/>
            <person name="Kema G.H.J."/>
            <person name="Seidl M.F."/>
        </authorList>
    </citation>
    <scope>NUCLEOTIDE SEQUENCE [LARGE SCALE GENOMIC DNA]</scope>
    <source>
        <strain evidence="11 12">P124</strain>
    </source>
</reference>
<keyword evidence="7" id="KW-0786">Thiamine pyrophosphate</keyword>
<feature type="domain" description="Thiamine pyrophosphate enzyme TPP-binding" evidence="10">
    <location>
        <begin position="290"/>
        <end position="364"/>
    </location>
</feature>
<feature type="domain" description="Thiamine pyrophosphate enzyme central" evidence="9">
    <location>
        <begin position="78"/>
        <end position="187"/>
    </location>
</feature>
<dbReference type="CDD" id="cd02005">
    <property type="entry name" value="TPP_PDC_IPDC"/>
    <property type="match status" value="1"/>
</dbReference>
<dbReference type="EMBL" id="JAXOVC010000004">
    <property type="protein sequence ID" value="KAK4502139.1"/>
    <property type="molecule type" value="Genomic_DNA"/>
</dbReference>
<keyword evidence="6" id="KW-0460">Magnesium</keyword>
<keyword evidence="4" id="KW-0479">Metal-binding</keyword>
<evidence type="ECO:0000259" key="9">
    <source>
        <dbReference type="Pfam" id="PF00205"/>
    </source>
</evidence>
<accession>A0ABR0EL79</accession>
<evidence type="ECO:0000256" key="8">
    <source>
        <dbReference type="ARBA" id="ARBA00023239"/>
    </source>
</evidence>
<evidence type="ECO:0000313" key="11">
    <source>
        <dbReference type="EMBL" id="KAK4502139.1"/>
    </source>
</evidence>
<evidence type="ECO:0000256" key="4">
    <source>
        <dbReference type="ARBA" id="ARBA00022723"/>
    </source>
</evidence>
<dbReference type="InterPro" id="IPR012000">
    <property type="entry name" value="Thiamin_PyroP_enz_cen_dom"/>
</dbReference>
<dbReference type="InterPro" id="IPR029061">
    <property type="entry name" value="THDP-binding"/>
</dbReference>
<name>A0ABR0EL79_ZASCE</name>